<dbReference type="VEuPathDB" id="FungiDB:SPPG_02038"/>
<evidence type="ECO:0000313" key="3">
    <source>
        <dbReference type="Proteomes" id="UP000053201"/>
    </source>
</evidence>
<name>A0A0L0HPE4_SPIPD</name>
<dbReference type="AlphaFoldDB" id="A0A0L0HPE4"/>
<evidence type="ECO:0000313" key="2">
    <source>
        <dbReference type="EMBL" id="KND02962.1"/>
    </source>
</evidence>
<keyword evidence="3" id="KW-1185">Reference proteome</keyword>
<reference evidence="2 3" key="1">
    <citation type="submission" date="2009-08" db="EMBL/GenBank/DDBJ databases">
        <title>The Genome Sequence of Spizellomyces punctatus strain DAOM BR117.</title>
        <authorList>
            <consortium name="The Broad Institute Genome Sequencing Platform"/>
            <person name="Russ C."/>
            <person name="Cuomo C."/>
            <person name="Shea T."/>
            <person name="Young S.K."/>
            <person name="Zeng Q."/>
            <person name="Koehrsen M."/>
            <person name="Haas B."/>
            <person name="Borodovsky M."/>
            <person name="Guigo R."/>
            <person name="Alvarado L."/>
            <person name="Berlin A."/>
            <person name="Bochicchio J."/>
            <person name="Borenstein D."/>
            <person name="Chapman S."/>
            <person name="Chen Z."/>
            <person name="Engels R."/>
            <person name="Freedman E."/>
            <person name="Gellesch M."/>
            <person name="Goldberg J."/>
            <person name="Griggs A."/>
            <person name="Gujja S."/>
            <person name="Heiman D."/>
            <person name="Hepburn T."/>
            <person name="Howarth C."/>
            <person name="Jen D."/>
            <person name="Larson L."/>
            <person name="Lewis B."/>
            <person name="Mehta T."/>
            <person name="Park D."/>
            <person name="Pearson M."/>
            <person name="Roberts A."/>
            <person name="Saif S."/>
            <person name="Shenoy N."/>
            <person name="Sisk P."/>
            <person name="Stolte C."/>
            <person name="Sykes S."/>
            <person name="Thomson T."/>
            <person name="Walk T."/>
            <person name="White J."/>
            <person name="Yandava C."/>
            <person name="Burger G."/>
            <person name="Gray M.W."/>
            <person name="Holland P.W.H."/>
            <person name="King N."/>
            <person name="Lang F.B.F."/>
            <person name="Roger A.J."/>
            <person name="Ruiz-Trillo I."/>
            <person name="Lander E."/>
            <person name="Nusbaum C."/>
        </authorList>
    </citation>
    <scope>NUCLEOTIDE SEQUENCE [LARGE SCALE GENOMIC DNA]</scope>
    <source>
        <strain evidence="2 3">DAOM BR117</strain>
    </source>
</reference>
<dbReference type="Proteomes" id="UP000053201">
    <property type="component" value="Unassembled WGS sequence"/>
</dbReference>
<evidence type="ECO:0000256" key="1">
    <source>
        <dbReference type="SAM" id="MobiDB-lite"/>
    </source>
</evidence>
<dbReference type="InParanoid" id="A0A0L0HPE4"/>
<dbReference type="GeneID" id="27685661"/>
<organism evidence="2 3">
    <name type="scientific">Spizellomyces punctatus (strain DAOM BR117)</name>
    <dbReference type="NCBI Taxonomy" id="645134"/>
    <lineage>
        <taxon>Eukaryota</taxon>
        <taxon>Fungi</taxon>
        <taxon>Fungi incertae sedis</taxon>
        <taxon>Chytridiomycota</taxon>
        <taxon>Chytridiomycota incertae sedis</taxon>
        <taxon>Chytridiomycetes</taxon>
        <taxon>Spizellomycetales</taxon>
        <taxon>Spizellomycetaceae</taxon>
        <taxon>Spizellomyces</taxon>
    </lineage>
</organism>
<gene>
    <name evidence="2" type="ORF">SPPG_02038</name>
</gene>
<accession>A0A0L0HPE4</accession>
<sequence length="176" mass="19705">MTDLQRPGTSEPPNRTNPLSSAQSTRNAAQKPSPKQYLAPLPNSTSPSSSPDRRTPQPPPTKLAQTISNLTERTRAARESLEKMTQLTAQLREQCNLQDAECAALETEKTRAKEELEGMIKRVEELVKEKVKVEHRLEELRGENDRLESFLAESETVAKSTATFLKPKTSHQKQLS</sequence>
<dbReference type="RefSeq" id="XP_016611001.1">
    <property type="nucleotide sequence ID" value="XM_016750343.1"/>
</dbReference>
<feature type="region of interest" description="Disordered" evidence="1">
    <location>
        <begin position="1"/>
        <end position="68"/>
    </location>
</feature>
<protein>
    <submittedName>
        <fullName evidence="2">Uncharacterized protein</fullName>
    </submittedName>
</protein>
<proteinExistence type="predicted"/>
<dbReference type="OrthoDB" id="2154210at2759"/>
<feature type="compositionally biased region" description="Polar residues" evidence="1">
    <location>
        <begin position="7"/>
        <end position="30"/>
    </location>
</feature>
<dbReference type="EMBL" id="KQ257452">
    <property type="protein sequence ID" value="KND02962.1"/>
    <property type="molecule type" value="Genomic_DNA"/>
</dbReference>
<feature type="compositionally biased region" description="Low complexity" evidence="1">
    <location>
        <begin position="40"/>
        <end position="50"/>
    </location>
</feature>